<organism evidence="3 4">
    <name type="scientific">Heracleum sosnowskyi</name>
    <dbReference type="NCBI Taxonomy" id="360622"/>
    <lineage>
        <taxon>Eukaryota</taxon>
        <taxon>Viridiplantae</taxon>
        <taxon>Streptophyta</taxon>
        <taxon>Embryophyta</taxon>
        <taxon>Tracheophyta</taxon>
        <taxon>Spermatophyta</taxon>
        <taxon>Magnoliopsida</taxon>
        <taxon>eudicotyledons</taxon>
        <taxon>Gunneridae</taxon>
        <taxon>Pentapetalae</taxon>
        <taxon>asterids</taxon>
        <taxon>campanulids</taxon>
        <taxon>Apiales</taxon>
        <taxon>Apiaceae</taxon>
        <taxon>Apioideae</taxon>
        <taxon>apioid superclade</taxon>
        <taxon>Tordylieae</taxon>
        <taxon>Tordyliinae</taxon>
        <taxon>Heracleum</taxon>
    </lineage>
</organism>
<comment type="caution">
    <text evidence="3">The sequence shown here is derived from an EMBL/GenBank/DDBJ whole genome shotgun (WGS) entry which is preliminary data.</text>
</comment>
<keyword evidence="4" id="KW-1185">Reference proteome</keyword>
<feature type="region of interest" description="Disordered" evidence="1">
    <location>
        <begin position="512"/>
        <end position="537"/>
    </location>
</feature>
<feature type="region of interest" description="Disordered" evidence="1">
    <location>
        <begin position="1"/>
        <end position="25"/>
    </location>
</feature>
<dbReference type="EMBL" id="JAUIZM010000011">
    <property type="protein sequence ID" value="KAK1357913.1"/>
    <property type="molecule type" value="Genomic_DNA"/>
</dbReference>
<feature type="region of interest" description="Disordered" evidence="1">
    <location>
        <begin position="456"/>
        <end position="481"/>
    </location>
</feature>
<feature type="region of interest" description="Disordered" evidence="1">
    <location>
        <begin position="623"/>
        <end position="648"/>
    </location>
</feature>
<evidence type="ECO:0000313" key="3">
    <source>
        <dbReference type="EMBL" id="KAK1357913.1"/>
    </source>
</evidence>
<feature type="region of interest" description="Disordered" evidence="1">
    <location>
        <begin position="677"/>
        <end position="704"/>
    </location>
</feature>
<gene>
    <name evidence="3" type="ORF">POM88_051169</name>
</gene>
<dbReference type="Proteomes" id="UP001237642">
    <property type="component" value="Unassembled WGS sequence"/>
</dbReference>
<feature type="region of interest" description="Disordered" evidence="1">
    <location>
        <begin position="219"/>
        <end position="244"/>
    </location>
</feature>
<dbReference type="Gene3D" id="3.30.460.10">
    <property type="entry name" value="Beta Polymerase, domain 2"/>
    <property type="match status" value="1"/>
</dbReference>
<evidence type="ECO:0000256" key="1">
    <source>
        <dbReference type="SAM" id="MobiDB-lite"/>
    </source>
</evidence>
<dbReference type="InterPro" id="IPR054708">
    <property type="entry name" value="MTPAP-like_central"/>
</dbReference>
<dbReference type="Pfam" id="PF22600">
    <property type="entry name" value="MTPAP-like_central"/>
    <property type="match status" value="1"/>
</dbReference>
<dbReference type="GO" id="GO:0031123">
    <property type="term" value="P:RNA 3'-end processing"/>
    <property type="evidence" value="ECO:0007669"/>
    <property type="project" value="TreeGrafter"/>
</dbReference>
<sequence>MKIALRQEQLRPTGQGHERVSSGITGAVPDSLQKIMNVNAILQAADEIQKEDPDIPRTHATLRQEQLRHTGQRHERVSSGIAGAVPDSLQKTTNVNAILQAADEIQKEDPDVPRTPLRQEQLIPTGQGHERVSSGITGAVPDSLQKITNVNAILQAADEIQKEDPDIPRTHVTLRQEQLRHTGQGLERVSSGIAGAVPDSLQKTTNVNAILQAADEIQKEDPDVPRTPLRQEQLRPTGQGHERVSSGIAGAVPDSLQKTTNVNAILQAADEIQKEDPDVPRTHATLRQEQLRPTGQGHERVSSGIAGAVPDSLQKTTNVNAILQAADEIQKEDPDVPRTHKSLTMCVGIMKIALRQEQLRPTGQGHERVSSGITGAVPDSLQKITNVNAILQAADEIQKEDPDIPRTHATLRQEQLRHTGQGHERVSSGIAGAVPDSLQKTTNVNAILQAADEIQKEDPDVPRTPLRQEQLRPTGQGHERVSSGIAGAVPDSLQKTKNVNAILQDADEIQKEDPDVPTTPLRQEQLRPTGQGHERVSSGITGAVPDSLQKITNVNAILQAADEIQKEDPDIPRTHATLRQEQLRHTGQGHERVSSGIAGAVPDSLQKTTNVNAILQAADEIQKEDPDVPRTPLRQEQLRPTGQGHERVSSGIAGAVPDSLQKTKNVNAILQDADEIQKEDPDVPTTPLRQEQLRPTGQSHERVSSGITGAVPDSLQKITNVNAILQAADEIQKEDPDVPRTLLRKEQLRPTGQGHERVSSGITGAVPDSLQKITNFIAILQAADEIQKEDPDKTTNVNAILRAADEIQKEDPDVPRTHATLRQEQLRPTGQGLERVSSGIAGAVPDSLQKTTNVNAILQDADEIQKEDPDFARTRVLVEVMESLGKDTSPDGVGQLRTEELRRLKKTDAKAEKNRCYVLPVSGSQGLGERERDDKLGVEISPTRYLRECCDIFKGDTKSMHNTFVEVYMDFIEARKSPDSDEIKVESSLALRCFAQGDSEFGPNNRRIYEFLSEIIPSKEEREVKKELIERFKTYIMEIWPRAKVVSYGSFGSGMSLKKSDVDLTIFRNGLFKDVDDFWSMKVDEGYANADPKSVKKADFLSPIKNLMLEKGMLNVETKKTFKVKIKENICGFCEDNHGDMANKAKDSDRLTLYDLLKSFFHYWHQEYNYSDDVVSVRMGKTIR</sequence>
<dbReference type="GO" id="GO:0016779">
    <property type="term" value="F:nucleotidyltransferase activity"/>
    <property type="evidence" value="ECO:0007669"/>
    <property type="project" value="TreeGrafter"/>
</dbReference>
<dbReference type="AlphaFoldDB" id="A0AAD8H1F0"/>
<name>A0AAD8H1F0_9APIA</name>
<dbReference type="PANTHER" id="PTHR12271">
    <property type="entry name" value="POLY A POLYMERASE CID PAP -RELATED"/>
    <property type="match status" value="1"/>
</dbReference>
<reference evidence="3" key="2">
    <citation type="submission" date="2023-05" db="EMBL/GenBank/DDBJ databases">
        <authorList>
            <person name="Schelkunov M.I."/>
        </authorList>
    </citation>
    <scope>NUCLEOTIDE SEQUENCE</scope>
    <source>
        <strain evidence="3">Hsosn_3</strain>
        <tissue evidence="3">Leaf</tissue>
    </source>
</reference>
<reference evidence="3" key="1">
    <citation type="submission" date="2023-02" db="EMBL/GenBank/DDBJ databases">
        <title>Genome of toxic invasive species Heracleum sosnowskyi carries increased number of genes despite the absence of recent whole-genome duplications.</title>
        <authorList>
            <person name="Schelkunov M."/>
            <person name="Shtratnikova V."/>
            <person name="Makarenko M."/>
            <person name="Klepikova A."/>
            <person name="Omelchenko D."/>
            <person name="Novikova G."/>
            <person name="Obukhova E."/>
            <person name="Bogdanov V."/>
            <person name="Penin A."/>
            <person name="Logacheva M."/>
        </authorList>
    </citation>
    <scope>NUCLEOTIDE SEQUENCE</scope>
    <source>
        <strain evidence="3">Hsosn_3</strain>
        <tissue evidence="3">Leaf</tissue>
    </source>
</reference>
<dbReference type="Gene3D" id="1.10.1410.10">
    <property type="match status" value="1"/>
</dbReference>
<proteinExistence type="predicted"/>
<dbReference type="PANTHER" id="PTHR12271:SF40">
    <property type="entry name" value="POLY(A) RNA POLYMERASE GLD2"/>
    <property type="match status" value="1"/>
</dbReference>
<protein>
    <recommendedName>
        <fullName evidence="2">Poly(A) RNA polymerase mitochondrial-like central palm domain-containing protein</fullName>
    </recommendedName>
</protein>
<dbReference type="SUPFAM" id="SSF81301">
    <property type="entry name" value="Nucleotidyltransferase"/>
    <property type="match status" value="1"/>
</dbReference>
<feature type="domain" description="Poly(A) RNA polymerase mitochondrial-like central palm" evidence="2">
    <location>
        <begin position="1006"/>
        <end position="1070"/>
    </location>
</feature>
<accession>A0AAD8H1F0</accession>
<dbReference type="InterPro" id="IPR043519">
    <property type="entry name" value="NT_sf"/>
</dbReference>
<evidence type="ECO:0000313" key="4">
    <source>
        <dbReference type="Proteomes" id="UP001237642"/>
    </source>
</evidence>
<feature type="compositionally biased region" description="Polar residues" evidence="1">
    <location>
        <begin position="687"/>
        <end position="698"/>
    </location>
</feature>
<evidence type="ECO:0000259" key="2">
    <source>
        <dbReference type="Pfam" id="PF22600"/>
    </source>
</evidence>